<dbReference type="GO" id="GO:0004842">
    <property type="term" value="F:ubiquitin-protein transferase activity"/>
    <property type="evidence" value="ECO:0007669"/>
    <property type="project" value="InterPro"/>
</dbReference>
<evidence type="ECO:0000256" key="5">
    <source>
        <dbReference type="SAM" id="MobiDB-lite"/>
    </source>
</evidence>
<reference evidence="7 8" key="1">
    <citation type="journal article" date="2021" name="Elife">
        <title>Chloroplast acquisition without the gene transfer in kleptoplastic sea slugs, Plakobranchus ocellatus.</title>
        <authorList>
            <person name="Maeda T."/>
            <person name="Takahashi S."/>
            <person name="Yoshida T."/>
            <person name="Shimamura S."/>
            <person name="Takaki Y."/>
            <person name="Nagai Y."/>
            <person name="Toyoda A."/>
            <person name="Suzuki Y."/>
            <person name="Arimoto A."/>
            <person name="Ishii H."/>
            <person name="Satoh N."/>
            <person name="Nishiyama T."/>
            <person name="Hasebe M."/>
            <person name="Maruyama T."/>
            <person name="Minagawa J."/>
            <person name="Obokata J."/>
            <person name="Shigenobu S."/>
        </authorList>
    </citation>
    <scope>NUCLEOTIDE SEQUENCE [LARGE SCALE GENOMIC DNA]</scope>
</reference>
<feature type="region of interest" description="Disordered" evidence="5">
    <location>
        <begin position="594"/>
        <end position="634"/>
    </location>
</feature>
<dbReference type="Pfam" id="PF13923">
    <property type="entry name" value="zf-C3HC4_2"/>
    <property type="match status" value="1"/>
</dbReference>
<feature type="compositionally biased region" description="Low complexity" evidence="5">
    <location>
        <begin position="139"/>
        <end position="157"/>
    </location>
</feature>
<feature type="region of interest" description="Disordered" evidence="5">
    <location>
        <begin position="316"/>
        <end position="462"/>
    </location>
</feature>
<feature type="region of interest" description="Disordered" evidence="5">
    <location>
        <begin position="950"/>
        <end position="1005"/>
    </location>
</feature>
<dbReference type="InterPro" id="IPR039209">
    <property type="entry name" value="OBI1"/>
</dbReference>
<feature type="region of interest" description="Disordered" evidence="5">
    <location>
        <begin position="262"/>
        <end position="304"/>
    </location>
</feature>
<keyword evidence="2" id="KW-0862">Zinc</keyword>
<keyword evidence="4" id="KW-0175">Coiled coil</keyword>
<dbReference type="AlphaFoldDB" id="A0AAV4E9T5"/>
<keyword evidence="8" id="KW-1185">Reference proteome</keyword>
<dbReference type="InterPro" id="IPR013083">
    <property type="entry name" value="Znf_RING/FYVE/PHD"/>
</dbReference>
<feature type="compositionally biased region" description="Polar residues" evidence="5">
    <location>
        <begin position="529"/>
        <end position="544"/>
    </location>
</feature>
<feature type="region of interest" description="Disordered" evidence="5">
    <location>
        <begin position="735"/>
        <end position="769"/>
    </location>
</feature>
<dbReference type="GO" id="GO:0008270">
    <property type="term" value="F:zinc ion binding"/>
    <property type="evidence" value="ECO:0007669"/>
    <property type="project" value="UniProtKB-KW"/>
</dbReference>
<evidence type="ECO:0000256" key="1">
    <source>
        <dbReference type="ARBA" id="ARBA00022771"/>
    </source>
</evidence>
<sequence>MASQTEGERRQPPVSFTLPISCQVCLGKVKQPVVCPNLHVFCERCLEVWLKRNNQCPSCRAVLSPENPAKHIIGGQAEEEHPTRQSCPELRRARFDLLYLEYEDQIEQLKKENLILRTENNILITQVKEGDKTKENGKSDAASGTSSSKSSNPDGPSLLMLTRNLQEAQKLYSNIKSDMARMKQENGKMKDENMALTRENENLRLELSQRSPKKFGRYTVATLETKVSEQEKEIRQLTKALERSDAYIEELQQRVGESVENGSKFKGESVHPTTSGEVKMKTSSKHYQEKSSEHVPHRVEQPLPADKARRLLFTKELDDEPLSTGKTKQQSSAKVVSASSFNSHKEASVSSRELLLRETAKKAYSAPDSILKTHTSNGRSKAPQHQDNMDIDEEGETPRRVHFDVPLQRSRAPEESSSFDLELPSPMERSTSTPRSALPSASANAGPISTGIEEESYSEDRDSEFDIKVKDLLRKNAQTLKRSGSLDTVSSQVTNVAKKSNKGQNERTLQMGTVKAKILKQQHYDANDSSRLSVPDLSNTTNDISGIEDTDTHMKPSEDLNISMTPELSDCLRLMDKAEKNMVSGPSSVKTFAVPPSNGLPSRPSSVPPYLSKPVMSSSTHHSAGFSASTTGTGTARGWEQQFYSSLRTNPYKQPFNGGSSYSHQESFPSFSSLGKLEHGEEQRGVTTNASQFGLQPTKVNQETKMSMHNYLPRPSSPSLNFRGSQNQNLLAPDSQQISSRNPFSTSSHLHTVANTRPPSTLPSKFNFPGSSSGLTSNLSELAPSSYRISHASSSSSYEPAAFSLTSMISQPASSTADAFKYTSSTNPHFSSSVGRIDSSSASSPNLKARVSYRNPLPLSLNNSTLDWPENVTPGKQSPPNFLASGRTPNALDISSSADCPRPMDFSIGNTSLTKNFPLQNQGDKYKTQWSQGQQGQVLTDDSFHAMMEPPTNGYPGDLSHETSSTPELDLFLSPGRRRFSYPFIRESESTQNDGPGSDDILDTP</sequence>
<feature type="compositionally biased region" description="Low complexity" evidence="5">
    <location>
        <begin position="328"/>
        <end position="340"/>
    </location>
</feature>
<name>A0AAV4E9T5_9GAST</name>
<feature type="compositionally biased region" description="Low complexity" evidence="5">
    <location>
        <begin position="623"/>
        <end position="634"/>
    </location>
</feature>
<organism evidence="7 8">
    <name type="scientific">Elysia marginata</name>
    <dbReference type="NCBI Taxonomy" id="1093978"/>
    <lineage>
        <taxon>Eukaryota</taxon>
        <taxon>Metazoa</taxon>
        <taxon>Spiralia</taxon>
        <taxon>Lophotrochozoa</taxon>
        <taxon>Mollusca</taxon>
        <taxon>Gastropoda</taxon>
        <taxon>Heterobranchia</taxon>
        <taxon>Euthyneura</taxon>
        <taxon>Panpulmonata</taxon>
        <taxon>Sacoglossa</taxon>
        <taxon>Placobranchoidea</taxon>
        <taxon>Plakobranchidae</taxon>
        <taxon>Elysia</taxon>
    </lineage>
</organism>
<keyword evidence="1 3" id="KW-0863">Zinc-finger</keyword>
<feature type="compositionally biased region" description="Polar residues" evidence="5">
    <location>
        <begin position="685"/>
        <end position="697"/>
    </location>
</feature>
<proteinExistence type="predicted"/>
<evidence type="ECO:0000259" key="6">
    <source>
        <dbReference type="PROSITE" id="PS50089"/>
    </source>
</evidence>
<comment type="caution">
    <text evidence="7">The sequence shown here is derived from an EMBL/GenBank/DDBJ whole genome shotgun (WGS) entry which is preliminary data.</text>
</comment>
<feature type="compositionally biased region" description="Polar residues" evidence="5">
    <location>
        <begin position="428"/>
        <end position="443"/>
    </location>
</feature>
<dbReference type="Gene3D" id="3.30.40.10">
    <property type="entry name" value="Zinc/RING finger domain, C3HC4 (zinc finger)"/>
    <property type="match status" value="1"/>
</dbReference>
<dbReference type="InterPro" id="IPR001841">
    <property type="entry name" value="Znf_RING"/>
</dbReference>
<feature type="compositionally biased region" description="Polar residues" evidence="5">
    <location>
        <begin position="372"/>
        <end position="386"/>
    </location>
</feature>
<dbReference type="PANTHER" id="PTHR14609">
    <property type="entry name" value="RING FINGER PROTEIN 219"/>
    <property type="match status" value="1"/>
</dbReference>
<dbReference type="SUPFAM" id="SSF57850">
    <property type="entry name" value="RING/U-box"/>
    <property type="match status" value="1"/>
</dbReference>
<evidence type="ECO:0000313" key="7">
    <source>
        <dbReference type="EMBL" id="GFR57459.1"/>
    </source>
</evidence>
<feature type="coiled-coil region" evidence="4">
    <location>
        <begin position="92"/>
        <end position="126"/>
    </location>
</feature>
<gene>
    <name evidence="7" type="ORF">ElyMa_003457300</name>
</gene>
<feature type="region of interest" description="Disordered" evidence="5">
    <location>
        <begin position="127"/>
        <end position="158"/>
    </location>
</feature>
<dbReference type="Proteomes" id="UP000762676">
    <property type="component" value="Unassembled WGS sequence"/>
</dbReference>
<dbReference type="GO" id="GO:0006513">
    <property type="term" value="P:protein monoubiquitination"/>
    <property type="evidence" value="ECO:0007669"/>
    <property type="project" value="InterPro"/>
</dbReference>
<dbReference type="SMART" id="SM00184">
    <property type="entry name" value="RING"/>
    <property type="match status" value="1"/>
</dbReference>
<evidence type="ECO:0000313" key="8">
    <source>
        <dbReference type="Proteomes" id="UP000762676"/>
    </source>
</evidence>
<feature type="region of interest" description="Disordered" evidence="5">
    <location>
        <begin position="526"/>
        <end position="558"/>
    </location>
</feature>
<feature type="coiled-coil region" evidence="4">
    <location>
        <begin position="165"/>
        <end position="254"/>
    </location>
</feature>
<evidence type="ECO:0000256" key="3">
    <source>
        <dbReference type="PROSITE-ProRule" id="PRU00175"/>
    </source>
</evidence>
<accession>A0AAV4E9T5</accession>
<keyword evidence="1 3" id="KW-0479">Metal-binding</keyword>
<feature type="compositionally biased region" description="Basic and acidic residues" evidence="5">
    <location>
        <begin position="286"/>
        <end position="304"/>
    </location>
</feature>
<evidence type="ECO:0000256" key="4">
    <source>
        <dbReference type="SAM" id="Coils"/>
    </source>
</evidence>
<dbReference type="CDD" id="cd16562">
    <property type="entry name" value="RING-HC_RNF219"/>
    <property type="match status" value="1"/>
</dbReference>
<feature type="region of interest" description="Disordered" evidence="5">
    <location>
        <begin position="678"/>
        <end position="697"/>
    </location>
</feature>
<dbReference type="InterPro" id="IPR035691">
    <property type="entry name" value="OBI1_RING-HC"/>
</dbReference>
<feature type="domain" description="RING-type" evidence="6">
    <location>
        <begin position="22"/>
        <end position="60"/>
    </location>
</feature>
<feature type="compositionally biased region" description="Basic and acidic residues" evidence="5">
    <location>
        <begin position="128"/>
        <end position="138"/>
    </location>
</feature>
<dbReference type="EMBL" id="BMAT01007092">
    <property type="protein sequence ID" value="GFR57459.1"/>
    <property type="molecule type" value="Genomic_DNA"/>
</dbReference>
<dbReference type="GO" id="GO:0006275">
    <property type="term" value="P:regulation of DNA replication"/>
    <property type="evidence" value="ECO:0007669"/>
    <property type="project" value="InterPro"/>
</dbReference>
<protein>
    <submittedName>
        <fullName evidence="7">RING finger protein 219</fullName>
    </submittedName>
</protein>
<dbReference type="PANTHER" id="PTHR14609:SF1">
    <property type="entry name" value="ORC UBIQUITIN LIGASE 1"/>
    <property type="match status" value="1"/>
</dbReference>
<dbReference type="PROSITE" id="PS50089">
    <property type="entry name" value="ZF_RING_2"/>
    <property type="match status" value="1"/>
</dbReference>
<evidence type="ECO:0000256" key="2">
    <source>
        <dbReference type="ARBA" id="ARBA00022833"/>
    </source>
</evidence>